<keyword evidence="1" id="KW-0812">Transmembrane</keyword>
<feature type="transmembrane region" description="Helical" evidence="1">
    <location>
        <begin position="158"/>
        <end position="178"/>
    </location>
</feature>
<evidence type="ECO:0000313" key="4">
    <source>
        <dbReference type="Proteomes" id="UP001366085"/>
    </source>
</evidence>
<name>A0ABU8LIE2_9MICO</name>
<dbReference type="PANTHER" id="PTHR23028">
    <property type="entry name" value="ACETYLTRANSFERASE"/>
    <property type="match status" value="1"/>
</dbReference>
<feature type="transmembrane region" description="Helical" evidence="1">
    <location>
        <begin position="338"/>
        <end position="364"/>
    </location>
</feature>
<dbReference type="InterPro" id="IPR050879">
    <property type="entry name" value="Acyltransferase_3"/>
</dbReference>
<dbReference type="GO" id="GO:0016746">
    <property type="term" value="F:acyltransferase activity"/>
    <property type="evidence" value="ECO:0007669"/>
    <property type="project" value="UniProtKB-KW"/>
</dbReference>
<protein>
    <submittedName>
        <fullName evidence="3">Acyltransferase</fullName>
        <ecNumber evidence="3">2.3.-.-</ecNumber>
    </submittedName>
</protein>
<dbReference type="Pfam" id="PF01757">
    <property type="entry name" value="Acyl_transf_3"/>
    <property type="match status" value="1"/>
</dbReference>
<evidence type="ECO:0000259" key="2">
    <source>
        <dbReference type="Pfam" id="PF01757"/>
    </source>
</evidence>
<accession>A0ABU8LIE2</accession>
<dbReference type="Proteomes" id="UP001366085">
    <property type="component" value="Unassembled WGS sequence"/>
</dbReference>
<feature type="transmembrane region" description="Helical" evidence="1">
    <location>
        <begin position="276"/>
        <end position="295"/>
    </location>
</feature>
<dbReference type="EC" id="2.3.-.-" evidence="3"/>
<feature type="transmembrane region" description="Helical" evidence="1">
    <location>
        <begin position="215"/>
        <end position="237"/>
    </location>
</feature>
<feature type="domain" description="Acyltransferase 3" evidence="2">
    <location>
        <begin position="20"/>
        <end position="359"/>
    </location>
</feature>
<dbReference type="InterPro" id="IPR002656">
    <property type="entry name" value="Acyl_transf_3_dom"/>
</dbReference>
<keyword evidence="1" id="KW-1133">Transmembrane helix</keyword>
<evidence type="ECO:0000313" key="3">
    <source>
        <dbReference type="EMBL" id="MEJ1090721.1"/>
    </source>
</evidence>
<keyword evidence="1" id="KW-0472">Membrane</keyword>
<reference evidence="3 4" key="1">
    <citation type="submission" date="2024-02" db="EMBL/GenBank/DDBJ databases">
        <authorList>
            <person name="Saticioglu I.B."/>
        </authorList>
    </citation>
    <scope>NUCLEOTIDE SEQUENCE [LARGE SCALE GENOMIC DNA]</scope>
    <source>
        <strain evidence="3 4">Mu-43</strain>
    </source>
</reference>
<keyword evidence="3" id="KW-0012">Acyltransferase</keyword>
<gene>
    <name evidence="3" type="ORF">WDU93_03370</name>
</gene>
<evidence type="ECO:0000256" key="1">
    <source>
        <dbReference type="SAM" id="Phobius"/>
    </source>
</evidence>
<feature type="transmembrane region" description="Helical" evidence="1">
    <location>
        <begin position="20"/>
        <end position="39"/>
    </location>
</feature>
<proteinExistence type="predicted"/>
<organism evidence="3 4">
    <name type="scientific">Microbacterium istanbulense</name>
    <dbReference type="NCBI Taxonomy" id="3122049"/>
    <lineage>
        <taxon>Bacteria</taxon>
        <taxon>Bacillati</taxon>
        <taxon>Actinomycetota</taxon>
        <taxon>Actinomycetes</taxon>
        <taxon>Micrococcales</taxon>
        <taxon>Microbacteriaceae</taxon>
        <taxon>Microbacterium</taxon>
    </lineage>
</organism>
<feature type="transmembrane region" description="Helical" evidence="1">
    <location>
        <begin position="97"/>
        <end position="121"/>
    </location>
</feature>
<comment type="caution">
    <text evidence="3">The sequence shown here is derived from an EMBL/GenBank/DDBJ whole genome shotgun (WGS) entry which is preliminary data.</text>
</comment>
<keyword evidence="3" id="KW-0808">Transferase</keyword>
<feature type="transmembrane region" description="Helical" evidence="1">
    <location>
        <begin position="59"/>
        <end position="76"/>
    </location>
</feature>
<feature type="transmembrane region" description="Helical" evidence="1">
    <location>
        <begin position="185"/>
        <end position="203"/>
    </location>
</feature>
<keyword evidence="4" id="KW-1185">Reference proteome</keyword>
<feature type="transmembrane region" description="Helical" evidence="1">
    <location>
        <begin position="249"/>
        <end position="270"/>
    </location>
</feature>
<feature type="transmembrane region" description="Helical" evidence="1">
    <location>
        <begin position="307"/>
        <end position="326"/>
    </location>
</feature>
<dbReference type="EMBL" id="JBBDGN010000002">
    <property type="protein sequence ID" value="MEJ1090721.1"/>
    <property type="molecule type" value="Genomic_DNA"/>
</dbReference>
<sequence length="389" mass="43189">MSRTPAEAAPIGWLATDRIAAIDGLRALAFLLVFAFHTWEFAGHPYVPVVSAVVSQNTRPDFFVVLTGFVLALPFARNPARELDTAVYLRRRIRRIVLPYYAALLFAALLPQALVLFVRLVGGEASWQPWPTWENWAWHLTFLHIFSPEYWAGINGSLWTMSLEMQLYLLFPLVLAVIMRWKLRGIIAVLAVTMVYRLVAGLLTSGQGFPIEFLVGANGLGRLQEFLAGMLCAALIYRRGLRNAMERWLLALGLIAGYALAVSPVAALTMLSVRELGLSLAFSCLIALVLTSRVGTGVFGARAVSWIGYRAYSLFLIHQPLMWFFAEFLKKVIGLDDGVVLLAVLWTVGLGVTVVVGQVFFLLIERPCIEWAKRAPRGRRGDASARPAE</sequence>
<dbReference type="RefSeq" id="WP_337317461.1">
    <property type="nucleotide sequence ID" value="NZ_JBBDGN010000002.1"/>
</dbReference>